<dbReference type="PANTHER" id="PTHR11941:SF27">
    <property type="entry name" value="ETHYLMALONYL-COA DECARBOXYLASE"/>
    <property type="match status" value="1"/>
</dbReference>
<dbReference type="InterPro" id="IPR029045">
    <property type="entry name" value="ClpP/crotonase-like_dom_sf"/>
</dbReference>
<organism evidence="2 3">
    <name type="scientific">Baia soyae</name>
    <dbReference type="NCBI Taxonomy" id="1544746"/>
    <lineage>
        <taxon>Bacteria</taxon>
        <taxon>Bacillati</taxon>
        <taxon>Bacillota</taxon>
        <taxon>Bacilli</taxon>
        <taxon>Bacillales</taxon>
        <taxon>Thermoactinomycetaceae</taxon>
        <taxon>Baia</taxon>
    </lineage>
</organism>
<comment type="caution">
    <text evidence="2">The sequence shown here is derived from an EMBL/GenBank/DDBJ whole genome shotgun (WGS) entry which is preliminary data.</text>
</comment>
<dbReference type="Gene3D" id="3.90.226.10">
    <property type="entry name" value="2-enoyl-CoA Hydratase, Chain A, domain 1"/>
    <property type="match status" value="1"/>
</dbReference>
<dbReference type="PANTHER" id="PTHR11941">
    <property type="entry name" value="ENOYL-COA HYDRATASE-RELATED"/>
    <property type="match status" value="1"/>
</dbReference>
<dbReference type="Pfam" id="PF00378">
    <property type="entry name" value="ECH_1"/>
    <property type="match status" value="1"/>
</dbReference>
<proteinExistence type="predicted"/>
<dbReference type="InterPro" id="IPR001753">
    <property type="entry name" value="Enoyl-CoA_hydra/iso"/>
</dbReference>
<dbReference type="GO" id="GO:0016829">
    <property type="term" value="F:lyase activity"/>
    <property type="evidence" value="ECO:0007669"/>
    <property type="project" value="UniProtKB-KW"/>
</dbReference>
<keyword evidence="1" id="KW-0456">Lyase</keyword>
<dbReference type="EMBL" id="SLXV01000002">
    <property type="protein sequence ID" value="TCP70447.1"/>
    <property type="molecule type" value="Genomic_DNA"/>
</dbReference>
<dbReference type="Proteomes" id="UP000294746">
    <property type="component" value="Unassembled WGS sequence"/>
</dbReference>
<name>A0A4R2RZL1_9BACL</name>
<dbReference type="RefSeq" id="WP_131847563.1">
    <property type="nucleotide sequence ID" value="NZ_SLXV01000002.1"/>
</dbReference>
<dbReference type="GO" id="GO:0005829">
    <property type="term" value="C:cytosol"/>
    <property type="evidence" value="ECO:0007669"/>
    <property type="project" value="TreeGrafter"/>
</dbReference>
<dbReference type="OrthoDB" id="9775794at2"/>
<dbReference type="AlphaFoldDB" id="A0A4R2RZL1"/>
<sequence length="256" mass="28862">METVMYHKKGDVAIVQFHRPTVRNAVNQQMMSELEQLLSEWEQDPQIKIIVFQGDKNAFVSGGDLEEFHQLHTCAEIEPIMKRMGGILERIHQLPALTIARVEGPAVGGGCEIAMSCDWVVASDHATLGMIQVRLGITTGWGGAARLMKKVGSSTAMNILLSGKRYSAREGMELGMVDFLLDEEDKSFEDQFDHWLHPYTKLSCSLIRHYKQLAKQVEKGASSSELFEREATKCGLLWETEEHRLAVDSFLIRRGR</sequence>
<dbReference type="SUPFAM" id="SSF52096">
    <property type="entry name" value="ClpP/crotonase"/>
    <property type="match status" value="1"/>
</dbReference>
<keyword evidence="3" id="KW-1185">Reference proteome</keyword>
<protein>
    <submittedName>
        <fullName evidence="2">Enoyl-CoA hydratase/carnithine racemase</fullName>
    </submittedName>
</protein>
<evidence type="ECO:0000313" key="2">
    <source>
        <dbReference type="EMBL" id="TCP70447.1"/>
    </source>
</evidence>
<dbReference type="CDD" id="cd06558">
    <property type="entry name" value="crotonase-like"/>
    <property type="match status" value="1"/>
</dbReference>
<evidence type="ECO:0000256" key="1">
    <source>
        <dbReference type="ARBA" id="ARBA00023239"/>
    </source>
</evidence>
<dbReference type="GO" id="GO:0006635">
    <property type="term" value="P:fatty acid beta-oxidation"/>
    <property type="evidence" value="ECO:0007669"/>
    <property type="project" value="TreeGrafter"/>
</dbReference>
<reference evidence="2 3" key="1">
    <citation type="submission" date="2019-03" db="EMBL/GenBank/DDBJ databases">
        <title>Genomic Encyclopedia of Type Strains, Phase IV (KMG-IV): sequencing the most valuable type-strain genomes for metagenomic binning, comparative biology and taxonomic classification.</title>
        <authorList>
            <person name="Goeker M."/>
        </authorList>
    </citation>
    <scope>NUCLEOTIDE SEQUENCE [LARGE SCALE GENOMIC DNA]</scope>
    <source>
        <strain evidence="2 3">DSM 46831</strain>
    </source>
</reference>
<gene>
    <name evidence="2" type="ORF">EDD57_10289</name>
</gene>
<evidence type="ECO:0000313" key="3">
    <source>
        <dbReference type="Proteomes" id="UP000294746"/>
    </source>
</evidence>
<accession>A0A4R2RZL1</accession>